<keyword evidence="5 9" id="KW-0378">Hydrolase</keyword>
<dbReference type="CDD" id="cd00190">
    <property type="entry name" value="Tryp_SPc"/>
    <property type="match status" value="1"/>
</dbReference>
<dbReference type="PROSITE" id="PS00134">
    <property type="entry name" value="TRYPSIN_HIS"/>
    <property type="match status" value="1"/>
</dbReference>
<dbReference type="InterPro" id="IPR001254">
    <property type="entry name" value="Trypsin_dom"/>
</dbReference>
<evidence type="ECO:0000256" key="5">
    <source>
        <dbReference type="ARBA" id="ARBA00022801"/>
    </source>
</evidence>
<dbReference type="InterPro" id="IPR043504">
    <property type="entry name" value="Peptidase_S1_PA_chymotrypsin"/>
</dbReference>
<dbReference type="InterPro" id="IPR051487">
    <property type="entry name" value="Ser/Thr_Proteases_Immune/Dev"/>
</dbReference>
<dbReference type="SUPFAM" id="SSF50494">
    <property type="entry name" value="Trypsin-like serine proteases"/>
    <property type="match status" value="1"/>
</dbReference>
<keyword evidence="4" id="KW-0732">Signal</keyword>
<evidence type="ECO:0000256" key="8">
    <source>
        <dbReference type="ARBA" id="ARBA00023157"/>
    </source>
</evidence>
<dbReference type="OrthoDB" id="9813836at2"/>
<evidence type="ECO:0000256" key="2">
    <source>
        <dbReference type="ARBA" id="ARBA00022525"/>
    </source>
</evidence>
<dbReference type="GO" id="GO:0006508">
    <property type="term" value="P:proteolysis"/>
    <property type="evidence" value="ECO:0007669"/>
    <property type="project" value="UniProtKB-KW"/>
</dbReference>
<evidence type="ECO:0000256" key="9">
    <source>
        <dbReference type="RuleBase" id="RU363034"/>
    </source>
</evidence>
<keyword evidence="8" id="KW-1015">Disulfide bond</keyword>
<dbReference type="EMBL" id="AUXZ01000077">
    <property type="protein sequence ID" value="KZN50065.1"/>
    <property type="molecule type" value="Genomic_DNA"/>
</dbReference>
<keyword evidence="6 9" id="KW-0720">Serine protease</keyword>
<dbReference type="InterPro" id="IPR009003">
    <property type="entry name" value="Peptidase_S1_PA"/>
</dbReference>
<dbReference type="Gene3D" id="2.60.40.3010">
    <property type="match status" value="1"/>
</dbReference>
<dbReference type="GO" id="GO:0004252">
    <property type="term" value="F:serine-type endopeptidase activity"/>
    <property type="evidence" value="ECO:0007669"/>
    <property type="project" value="InterPro"/>
</dbReference>
<evidence type="ECO:0000259" key="10">
    <source>
        <dbReference type="PROSITE" id="PS50240"/>
    </source>
</evidence>
<dbReference type="Pfam" id="PF00089">
    <property type="entry name" value="Trypsin"/>
    <property type="match status" value="1"/>
</dbReference>
<evidence type="ECO:0000256" key="3">
    <source>
        <dbReference type="ARBA" id="ARBA00022670"/>
    </source>
</evidence>
<evidence type="ECO:0000256" key="4">
    <source>
        <dbReference type="ARBA" id="ARBA00022729"/>
    </source>
</evidence>
<feature type="domain" description="Peptidase S1" evidence="10">
    <location>
        <begin position="46"/>
        <end position="283"/>
    </location>
</feature>
<sequence>MLDKMKGLLLLVTVILVPIGQAKEISKSAAQLPISYKFNNAITPYIIGGQETQPFAYPFMGSLQEDGEHKCGVSFIGENRVLTAAHCIDSAYYVFDTYIDSLQVKFEGHDLKEDSQWTTYQVTQIVTHDHYDWAYADSTNADKSYDIAILELDRPVENIKPIKLADMQIRESLTSSDTLRTMGWGKIDDGTKAHKLREVDLQYVPNVLCKKFEYYDKSVTDLMMCAGAINTNESTCNGDSGGPLIVKRDNEWIQVGIVNFGIACGKNGHPTVFADIGTLSGWLFGKNLEFGFKNKTHNAFVTRNSPTLITGEFKNTLEFPITISQIAISQEPIHFYFDPNPYGIELKQQNCEGLTLAPKQECQFTVLVPEEYELGHYKLDANITAPIITAYSQTLNFYKTDEITENVNQHLSTPSSTKWYSGGNTKWALTKTDKGEHVLISSDKTDVQSQNSSQLGYLTIEIDDIHISALSFDYLNTGDTAVDYLEVYHNGKLLRRDRGQQEVGKNVHLELNKGQNQITVLFYNSSVELASNVILYNVKTIFTNQAPIASVKLNNIEVRSELDFTLDASPSQDADEDALTYQWVDIHNSEQVISEESIILLKAPKVTTNTLKTYLVTVKDEFDATSSAQVNVNVTANNAPNVALSSDKHTVNVGEEVLITSVFSDPDNDSLTLTWTQTSGTQVGLPEEAEQIKFTAPSVTQNERLTFTLSATDQFELSSAASIDILVNAPLDTEASRPAPSTPQNEATNSGSFWLLHFFALLMLAALRHSRN</sequence>
<dbReference type="PANTHER" id="PTHR24256">
    <property type="entry name" value="TRYPTASE-RELATED"/>
    <property type="match status" value="1"/>
</dbReference>
<evidence type="ECO:0000313" key="12">
    <source>
        <dbReference type="Proteomes" id="UP000076503"/>
    </source>
</evidence>
<dbReference type="InterPro" id="IPR013783">
    <property type="entry name" value="Ig-like_fold"/>
</dbReference>
<comment type="subcellular location">
    <subcellularLocation>
        <location evidence="1">Secreted</location>
    </subcellularLocation>
</comment>
<reference evidence="11 12" key="1">
    <citation type="submission" date="2013-07" db="EMBL/GenBank/DDBJ databases">
        <title>Comparative Genomic and Metabolomic Analysis of Twelve Strains of Pseudoalteromonas luteoviolacea.</title>
        <authorList>
            <person name="Vynne N.G."/>
            <person name="Mansson M."/>
            <person name="Gram L."/>
        </authorList>
    </citation>
    <scope>NUCLEOTIDE SEQUENCE [LARGE SCALE GENOMIC DNA]</scope>
    <source>
        <strain evidence="11 12">H33</strain>
    </source>
</reference>
<proteinExistence type="predicted"/>
<name>A0A161Y1Y5_9GAMM</name>
<dbReference type="PROSITE" id="PS00135">
    <property type="entry name" value="TRYPSIN_SER"/>
    <property type="match status" value="1"/>
</dbReference>
<dbReference type="RefSeq" id="WP_063362135.1">
    <property type="nucleotide sequence ID" value="NZ_AUXZ01000077.1"/>
</dbReference>
<protein>
    <recommendedName>
        <fullName evidence="10">Peptidase S1 domain-containing protein</fullName>
    </recommendedName>
</protein>
<keyword evidence="7" id="KW-0865">Zymogen</keyword>
<evidence type="ECO:0000313" key="11">
    <source>
        <dbReference type="EMBL" id="KZN50065.1"/>
    </source>
</evidence>
<keyword evidence="2" id="KW-0964">Secreted</keyword>
<dbReference type="Proteomes" id="UP000076503">
    <property type="component" value="Unassembled WGS sequence"/>
</dbReference>
<accession>A0A161Y1Y5</accession>
<evidence type="ECO:0000256" key="6">
    <source>
        <dbReference type="ARBA" id="ARBA00022825"/>
    </source>
</evidence>
<evidence type="ECO:0000256" key="1">
    <source>
        <dbReference type="ARBA" id="ARBA00004613"/>
    </source>
</evidence>
<evidence type="ECO:0000256" key="7">
    <source>
        <dbReference type="ARBA" id="ARBA00023145"/>
    </source>
</evidence>
<dbReference type="FunFam" id="2.40.10.10:FF:000146">
    <property type="entry name" value="Serine protease 53"/>
    <property type="match status" value="1"/>
</dbReference>
<dbReference type="InterPro" id="IPR018114">
    <property type="entry name" value="TRYPSIN_HIS"/>
</dbReference>
<keyword evidence="3 9" id="KW-0645">Protease</keyword>
<dbReference type="PROSITE" id="PS50240">
    <property type="entry name" value="TRYPSIN_DOM"/>
    <property type="match status" value="1"/>
</dbReference>
<dbReference type="PATRIC" id="fig|1365251.3.peg.2717"/>
<dbReference type="InterPro" id="IPR033116">
    <property type="entry name" value="TRYPSIN_SER"/>
</dbReference>
<dbReference type="Gene3D" id="2.60.40.10">
    <property type="entry name" value="Immunoglobulins"/>
    <property type="match status" value="1"/>
</dbReference>
<comment type="caution">
    <text evidence="11">The sequence shown here is derived from an EMBL/GenBank/DDBJ whole genome shotgun (WGS) entry which is preliminary data.</text>
</comment>
<dbReference type="InterPro" id="IPR001314">
    <property type="entry name" value="Peptidase_S1A"/>
</dbReference>
<organism evidence="11 12">
    <name type="scientific">Pseudoalteromonas luteoviolacea H33</name>
    <dbReference type="NCBI Taxonomy" id="1365251"/>
    <lineage>
        <taxon>Bacteria</taxon>
        <taxon>Pseudomonadati</taxon>
        <taxon>Pseudomonadota</taxon>
        <taxon>Gammaproteobacteria</taxon>
        <taxon>Alteromonadales</taxon>
        <taxon>Pseudoalteromonadaceae</taxon>
        <taxon>Pseudoalteromonas</taxon>
    </lineage>
</organism>
<dbReference type="AlphaFoldDB" id="A0A161Y1Y5"/>
<dbReference type="GO" id="GO:0005576">
    <property type="term" value="C:extracellular region"/>
    <property type="evidence" value="ECO:0007669"/>
    <property type="project" value="UniProtKB-SubCell"/>
</dbReference>
<dbReference type="SMART" id="SM00020">
    <property type="entry name" value="Tryp_SPc"/>
    <property type="match status" value="1"/>
</dbReference>
<dbReference type="Pfam" id="PF22352">
    <property type="entry name" value="K319L-like_PKD"/>
    <property type="match status" value="1"/>
</dbReference>
<dbReference type="Gene3D" id="2.40.10.10">
    <property type="entry name" value="Trypsin-like serine proteases"/>
    <property type="match status" value="1"/>
</dbReference>
<dbReference type="PRINTS" id="PR00722">
    <property type="entry name" value="CHYMOTRYPSIN"/>
</dbReference>
<gene>
    <name evidence="11" type="ORF">N476_17100</name>
</gene>